<dbReference type="Gene3D" id="1.10.630.10">
    <property type="entry name" value="Cytochrome P450"/>
    <property type="match status" value="1"/>
</dbReference>
<keyword evidence="9 15" id="KW-0560">Oxidoreductase</keyword>
<keyword evidence="16" id="KW-1133">Transmembrane helix</keyword>
<keyword evidence="11 15" id="KW-0503">Monooxygenase</keyword>
<dbReference type="Pfam" id="PF00067">
    <property type="entry name" value="p450"/>
    <property type="match status" value="2"/>
</dbReference>
<dbReference type="AlphaFoldDB" id="A0AAV4N355"/>
<dbReference type="GO" id="GO:0016705">
    <property type="term" value="F:oxidoreductase activity, acting on paired donors, with incorporation or reduction of molecular oxygen"/>
    <property type="evidence" value="ECO:0007669"/>
    <property type="project" value="InterPro"/>
</dbReference>
<proteinExistence type="inferred from homology"/>
<dbReference type="InterPro" id="IPR036396">
    <property type="entry name" value="Cyt_P450_sf"/>
</dbReference>
<dbReference type="PANTHER" id="PTHR24302:SF15">
    <property type="entry name" value="FATTY-ACID PEROXYGENASE"/>
    <property type="match status" value="1"/>
</dbReference>
<keyword evidence="12 16" id="KW-0472">Membrane</keyword>
<evidence type="ECO:0000256" key="8">
    <source>
        <dbReference type="ARBA" id="ARBA00022848"/>
    </source>
</evidence>
<dbReference type="InterPro" id="IPR002401">
    <property type="entry name" value="Cyt_P450_E_grp-I"/>
</dbReference>
<dbReference type="GO" id="GO:0005506">
    <property type="term" value="F:iron ion binding"/>
    <property type="evidence" value="ECO:0007669"/>
    <property type="project" value="InterPro"/>
</dbReference>
<reference evidence="17 18" key="1">
    <citation type="submission" date="2021-06" db="EMBL/GenBank/DDBJ databases">
        <title>Caerostris darwini draft genome.</title>
        <authorList>
            <person name="Kono N."/>
            <person name="Arakawa K."/>
        </authorList>
    </citation>
    <scope>NUCLEOTIDE SEQUENCE [LARGE SCALE GENOMIC DNA]</scope>
</reference>
<dbReference type="InterPro" id="IPR050705">
    <property type="entry name" value="Cytochrome_P450_3A"/>
</dbReference>
<protein>
    <submittedName>
        <fullName evidence="17">Cytochrome P450 3A12</fullName>
    </submittedName>
</protein>
<dbReference type="SUPFAM" id="SSF48264">
    <property type="entry name" value="Cytochrome P450"/>
    <property type="match status" value="1"/>
</dbReference>
<dbReference type="PANTHER" id="PTHR24302">
    <property type="entry name" value="CYTOCHROME P450 FAMILY 3"/>
    <property type="match status" value="1"/>
</dbReference>
<keyword evidence="5 14" id="KW-0349">Heme</keyword>
<organism evidence="17 18">
    <name type="scientific">Caerostris darwini</name>
    <dbReference type="NCBI Taxonomy" id="1538125"/>
    <lineage>
        <taxon>Eukaryota</taxon>
        <taxon>Metazoa</taxon>
        <taxon>Ecdysozoa</taxon>
        <taxon>Arthropoda</taxon>
        <taxon>Chelicerata</taxon>
        <taxon>Arachnida</taxon>
        <taxon>Araneae</taxon>
        <taxon>Araneomorphae</taxon>
        <taxon>Entelegynae</taxon>
        <taxon>Araneoidea</taxon>
        <taxon>Araneidae</taxon>
        <taxon>Caerostris</taxon>
    </lineage>
</organism>
<evidence type="ECO:0000256" key="4">
    <source>
        <dbReference type="ARBA" id="ARBA00010617"/>
    </source>
</evidence>
<keyword evidence="8" id="KW-0492">Microsome</keyword>
<evidence type="ECO:0000256" key="1">
    <source>
        <dbReference type="ARBA" id="ARBA00001971"/>
    </source>
</evidence>
<gene>
    <name evidence="17" type="primary">CYP3A12</name>
    <name evidence="17" type="ORF">CDAR_509261</name>
</gene>
<evidence type="ECO:0000256" key="12">
    <source>
        <dbReference type="ARBA" id="ARBA00023136"/>
    </source>
</evidence>
<comment type="similarity">
    <text evidence="4 15">Belongs to the cytochrome P450 family.</text>
</comment>
<evidence type="ECO:0000313" key="18">
    <source>
        <dbReference type="Proteomes" id="UP001054837"/>
    </source>
</evidence>
<evidence type="ECO:0000256" key="9">
    <source>
        <dbReference type="ARBA" id="ARBA00023002"/>
    </source>
</evidence>
<keyword evidence="10 14" id="KW-0408">Iron</keyword>
<name>A0AAV4N355_9ARAC</name>
<keyword evidence="7" id="KW-0256">Endoplasmic reticulum</keyword>
<dbReference type="PRINTS" id="PR00385">
    <property type="entry name" value="P450"/>
</dbReference>
<evidence type="ECO:0000256" key="10">
    <source>
        <dbReference type="ARBA" id="ARBA00023004"/>
    </source>
</evidence>
<dbReference type="CDD" id="cd11055">
    <property type="entry name" value="CYP3A-like"/>
    <property type="match status" value="1"/>
</dbReference>
<evidence type="ECO:0000256" key="5">
    <source>
        <dbReference type="ARBA" id="ARBA00022617"/>
    </source>
</evidence>
<evidence type="ECO:0000256" key="14">
    <source>
        <dbReference type="PIRSR" id="PIRSR602401-1"/>
    </source>
</evidence>
<dbReference type="GO" id="GO:0020037">
    <property type="term" value="F:heme binding"/>
    <property type="evidence" value="ECO:0007669"/>
    <property type="project" value="InterPro"/>
</dbReference>
<evidence type="ECO:0000256" key="16">
    <source>
        <dbReference type="SAM" id="Phobius"/>
    </source>
</evidence>
<keyword evidence="6 14" id="KW-0479">Metal-binding</keyword>
<dbReference type="PRINTS" id="PR00463">
    <property type="entry name" value="EP450I"/>
</dbReference>
<keyword evidence="18" id="KW-1185">Reference proteome</keyword>
<feature type="transmembrane region" description="Helical" evidence="16">
    <location>
        <begin position="67"/>
        <end position="85"/>
    </location>
</feature>
<evidence type="ECO:0000256" key="3">
    <source>
        <dbReference type="ARBA" id="ARBA00004406"/>
    </source>
</evidence>
<dbReference type="InterPro" id="IPR017972">
    <property type="entry name" value="Cyt_P450_CS"/>
</dbReference>
<evidence type="ECO:0000256" key="6">
    <source>
        <dbReference type="ARBA" id="ARBA00022723"/>
    </source>
</evidence>
<dbReference type="InterPro" id="IPR001128">
    <property type="entry name" value="Cyt_P450"/>
</dbReference>
<feature type="transmembrane region" description="Helical" evidence="16">
    <location>
        <begin position="275"/>
        <end position="296"/>
    </location>
</feature>
<sequence length="590" mass="67170">MTILNFVGITLLDNSSTRGLIRGRSNELLSTEKDGDSFKRVAHLLLPAFGRYAVLPMMLDVEFTQNSLLLAFLIGLASILFYWYSTRNLDYWKKRNVPFAKPLPFVGTLLESFWNPFHEIELKRYLELGHVYGHFEGTRPVLSVAEPELLKNIFIKDFQSFPNRRLLVSGDEVVDKMVSVVNGEDWKRIRTIITPTFSTGKIKRMMSIFKECSQTAVRNYKKETQNGAPAETKRIYGAFTMDVIASSAFSTKLDSHNDPENKFVMMARKVFRQEFSWRFGLYFLFPTIAKLLKVAIFSPTATNFFRDATLQIIEQRRSTGQKRNDFLQLLLDTAAEVSEDPKSELNEKESEDSSVYGEVSTEHQVFKGVTKKNMSLNELVAQCVIFFLAGYETTASTLAFSTYLLALHPDVQEKLYEELVDTVSKTNGELTYEGLQSMKYLDNIISETLRLYPPATRTERLCVEDYELGNTGITVPKGMIVTVPVYAVHRDPEIYPDPEAFNPDRFSAEEKAIRDPYTYMPFGVGPRNCVGMRFALTEVKVCLTYIVANFKISKCAKTKVPLEFLGTQGLLAPKDIFVALEPRKDNPLVK</sequence>
<dbReference type="GO" id="GO:0005789">
    <property type="term" value="C:endoplasmic reticulum membrane"/>
    <property type="evidence" value="ECO:0007669"/>
    <property type="project" value="UniProtKB-SubCell"/>
</dbReference>
<dbReference type="PROSITE" id="PS00086">
    <property type="entry name" value="CYTOCHROME_P450"/>
    <property type="match status" value="1"/>
</dbReference>
<feature type="binding site" description="axial binding residue" evidence="14">
    <location>
        <position position="529"/>
    </location>
    <ligand>
        <name>heme</name>
        <dbReference type="ChEBI" id="CHEBI:30413"/>
    </ligand>
    <ligandPart>
        <name>Fe</name>
        <dbReference type="ChEBI" id="CHEBI:18248"/>
    </ligandPart>
</feature>
<dbReference type="FunFam" id="1.10.630.10:FF:000042">
    <property type="entry name" value="Cytochrome P450"/>
    <property type="match status" value="1"/>
</dbReference>
<keyword evidence="16" id="KW-0812">Transmembrane</keyword>
<evidence type="ECO:0000256" key="2">
    <source>
        <dbReference type="ARBA" id="ARBA00004174"/>
    </source>
</evidence>
<evidence type="ECO:0000256" key="15">
    <source>
        <dbReference type="RuleBase" id="RU000461"/>
    </source>
</evidence>
<comment type="caution">
    <text evidence="17">The sequence shown here is derived from an EMBL/GenBank/DDBJ whole genome shotgun (WGS) entry which is preliminary data.</text>
</comment>
<dbReference type="EMBL" id="BPLQ01001079">
    <property type="protein sequence ID" value="GIX78260.1"/>
    <property type="molecule type" value="Genomic_DNA"/>
</dbReference>
<evidence type="ECO:0000256" key="11">
    <source>
        <dbReference type="ARBA" id="ARBA00023033"/>
    </source>
</evidence>
<dbReference type="Proteomes" id="UP001054837">
    <property type="component" value="Unassembled WGS sequence"/>
</dbReference>
<evidence type="ECO:0000256" key="13">
    <source>
        <dbReference type="ARBA" id="ARBA00043906"/>
    </source>
</evidence>
<comment type="cofactor">
    <cofactor evidence="1 14">
        <name>heme</name>
        <dbReference type="ChEBI" id="CHEBI:30413"/>
    </cofactor>
</comment>
<accession>A0AAV4N355</accession>
<comment type="function">
    <text evidence="13">Cytochromes P450 are a group of heme-thiolate monooxygenases. They oxidize a variety of structurally unrelated compounds, including steroids, fatty acids, and xenobiotics.</text>
</comment>
<evidence type="ECO:0000313" key="17">
    <source>
        <dbReference type="EMBL" id="GIX78260.1"/>
    </source>
</evidence>
<evidence type="ECO:0000256" key="7">
    <source>
        <dbReference type="ARBA" id="ARBA00022824"/>
    </source>
</evidence>
<comment type="subcellular location">
    <subcellularLocation>
        <location evidence="3">Endoplasmic reticulum membrane</location>
        <topology evidence="3">Peripheral membrane protein</topology>
    </subcellularLocation>
    <subcellularLocation>
        <location evidence="2">Microsome membrane</location>
        <topology evidence="2">Peripheral membrane protein</topology>
    </subcellularLocation>
</comment>
<dbReference type="GO" id="GO:0008395">
    <property type="term" value="F:steroid hydroxylase activity"/>
    <property type="evidence" value="ECO:0007669"/>
    <property type="project" value="TreeGrafter"/>
</dbReference>